<feature type="binding site" evidence="5">
    <location>
        <begin position="123"/>
        <end position="124"/>
    </location>
    <ligand>
        <name>GTP</name>
        <dbReference type="ChEBI" id="CHEBI:37565"/>
    </ligand>
</feature>
<dbReference type="GO" id="GO:0005834">
    <property type="term" value="C:heterotrimeric G-protein complex"/>
    <property type="evidence" value="ECO:0007669"/>
    <property type="project" value="TreeGrafter"/>
</dbReference>
<dbReference type="STRING" id="2316362.A0A4Q2DDE5"/>
<dbReference type="PANTHER" id="PTHR10218">
    <property type="entry name" value="GTP-BINDING PROTEIN ALPHA SUBUNIT"/>
    <property type="match status" value="1"/>
</dbReference>
<organism evidence="7 8">
    <name type="scientific">Candolleomyces aberdarensis</name>
    <dbReference type="NCBI Taxonomy" id="2316362"/>
    <lineage>
        <taxon>Eukaryota</taxon>
        <taxon>Fungi</taxon>
        <taxon>Dikarya</taxon>
        <taxon>Basidiomycota</taxon>
        <taxon>Agaricomycotina</taxon>
        <taxon>Agaricomycetes</taxon>
        <taxon>Agaricomycetidae</taxon>
        <taxon>Agaricales</taxon>
        <taxon>Agaricineae</taxon>
        <taxon>Psathyrellaceae</taxon>
        <taxon>Candolleomyces</taxon>
    </lineage>
</organism>
<dbReference type="PANTHER" id="PTHR10218:SF369">
    <property type="entry name" value="GUANINE NUCLEOTIDE-BINDING PROTEIN ALPHA-2 SUBUNIT"/>
    <property type="match status" value="1"/>
</dbReference>
<gene>
    <name evidence="7" type="ORF">EST38_g8103</name>
</gene>
<dbReference type="GO" id="GO:0005525">
    <property type="term" value="F:GTP binding"/>
    <property type="evidence" value="ECO:0007669"/>
    <property type="project" value="UniProtKB-KW"/>
</dbReference>
<feature type="binding site" evidence="6">
    <location>
        <position position="19"/>
    </location>
    <ligand>
        <name>Mg(2+)</name>
        <dbReference type="ChEBI" id="CHEBI:18420"/>
    </ligand>
</feature>
<keyword evidence="2 5" id="KW-0547">Nucleotide-binding</keyword>
<accession>A0A4Q2DDE5</accession>
<reference evidence="7 8" key="1">
    <citation type="submission" date="2019-01" db="EMBL/GenBank/DDBJ databases">
        <title>Draft genome sequence of Psathyrella aberdarensis IHI B618.</title>
        <authorList>
            <person name="Buettner E."/>
            <person name="Kellner H."/>
        </authorList>
    </citation>
    <scope>NUCLEOTIDE SEQUENCE [LARGE SCALE GENOMIC DNA]</scope>
    <source>
        <strain evidence="7 8">IHI B618</strain>
    </source>
</reference>
<dbReference type="SUPFAM" id="SSF47895">
    <property type="entry name" value="Transducin (alpha subunit), insertion domain"/>
    <property type="match status" value="1"/>
</dbReference>
<keyword evidence="4 5" id="KW-0342">GTP-binding</keyword>
<keyword evidence="1 6" id="KW-0479">Metal-binding</keyword>
<dbReference type="EMBL" id="SDEE01000315">
    <property type="protein sequence ID" value="RXW17750.1"/>
    <property type="molecule type" value="Genomic_DNA"/>
</dbReference>
<comment type="caution">
    <text evidence="7">The sequence shown here is derived from an EMBL/GenBank/DDBJ whole genome shotgun (WGS) entry which is preliminary data.</text>
</comment>
<evidence type="ECO:0000256" key="5">
    <source>
        <dbReference type="PIRSR" id="PIRSR601019-1"/>
    </source>
</evidence>
<evidence type="ECO:0000256" key="4">
    <source>
        <dbReference type="ARBA" id="ARBA00023134"/>
    </source>
</evidence>
<dbReference type="PROSITE" id="PS51882">
    <property type="entry name" value="G_ALPHA"/>
    <property type="match status" value="1"/>
</dbReference>
<dbReference type="Pfam" id="PF00503">
    <property type="entry name" value="G-alpha"/>
    <property type="match status" value="1"/>
</dbReference>
<dbReference type="Gene3D" id="1.10.400.10">
    <property type="entry name" value="GI Alpha 1, domain 2-like"/>
    <property type="match status" value="1"/>
</dbReference>
<dbReference type="Proteomes" id="UP000290288">
    <property type="component" value="Unassembled WGS sequence"/>
</dbReference>
<evidence type="ECO:0000256" key="3">
    <source>
        <dbReference type="ARBA" id="ARBA00022842"/>
    </source>
</evidence>
<dbReference type="GO" id="GO:0003924">
    <property type="term" value="F:GTPase activity"/>
    <property type="evidence" value="ECO:0007669"/>
    <property type="project" value="InterPro"/>
</dbReference>
<evidence type="ECO:0000256" key="1">
    <source>
        <dbReference type="ARBA" id="ARBA00022723"/>
    </source>
</evidence>
<feature type="binding site" evidence="5">
    <location>
        <begin position="15"/>
        <end position="20"/>
    </location>
    <ligand>
        <name>GTP</name>
        <dbReference type="ChEBI" id="CHEBI:37565"/>
    </ligand>
</feature>
<sequence length="126" mass="13934">MDSTADQISFAGSEESGKSTIVQQMNIVLKNGFSEAELAAVRPVIYKNVSDSAQQVVLSMRKTGIECVEYALPEKILNYRLDMEAGSGPYFSPEIAEAIHQLWKDPIIPKIMDKHSSDFYLMDSAG</sequence>
<protein>
    <submittedName>
        <fullName evidence="7">Uncharacterized protein</fullName>
    </submittedName>
</protein>
<name>A0A4Q2DDE5_9AGAR</name>
<dbReference type="OrthoDB" id="5817230at2759"/>
<evidence type="ECO:0000256" key="2">
    <source>
        <dbReference type="ARBA" id="ARBA00022741"/>
    </source>
</evidence>
<dbReference type="InterPro" id="IPR001019">
    <property type="entry name" value="Gprotein_alpha_su"/>
</dbReference>
<dbReference type="AlphaFoldDB" id="A0A4Q2DDE5"/>
<dbReference type="GO" id="GO:0007189">
    <property type="term" value="P:adenylate cyclase-activating G protein-coupled receptor signaling pathway"/>
    <property type="evidence" value="ECO:0007669"/>
    <property type="project" value="TreeGrafter"/>
</dbReference>
<dbReference type="GO" id="GO:0001664">
    <property type="term" value="F:G protein-coupled receptor binding"/>
    <property type="evidence" value="ECO:0007669"/>
    <property type="project" value="TreeGrafter"/>
</dbReference>
<keyword evidence="8" id="KW-1185">Reference proteome</keyword>
<keyword evidence="3 6" id="KW-0460">Magnesium</keyword>
<dbReference type="GO" id="GO:0031683">
    <property type="term" value="F:G-protein beta/gamma-subunit complex binding"/>
    <property type="evidence" value="ECO:0007669"/>
    <property type="project" value="InterPro"/>
</dbReference>
<proteinExistence type="predicted"/>
<evidence type="ECO:0000256" key="6">
    <source>
        <dbReference type="PIRSR" id="PIRSR601019-2"/>
    </source>
</evidence>
<dbReference type="InterPro" id="IPR011025">
    <property type="entry name" value="GproteinA_insert"/>
</dbReference>
<evidence type="ECO:0000313" key="7">
    <source>
        <dbReference type="EMBL" id="RXW17750.1"/>
    </source>
</evidence>
<evidence type="ECO:0000313" key="8">
    <source>
        <dbReference type="Proteomes" id="UP000290288"/>
    </source>
</evidence>
<dbReference type="GO" id="GO:0046872">
    <property type="term" value="F:metal ion binding"/>
    <property type="evidence" value="ECO:0007669"/>
    <property type="project" value="UniProtKB-KW"/>
</dbReference>
<dbReference type="GO" id="GO:0005737">
    <property type="term" value="C:cytoplasm"/>
    <property type="evidence" value="ECO:0007669"/>
    <property type="project" value="TreeGrafter"/>
</dbReference>